<feature type="coiled-coil region" evidence="1">
    <location>
        <begin position="475"/>
        <end position="588"/>
    </location>
</feature>
<dbReference type="InterPro" id="IPR012683">
    <property type="entry name" value="CHP02302_TM"/>
</dbReference>
<keyword evidence="3" id="KW-1133">Transmembrane helix</keyword>
<feature type="compositionally biased region" description="Basic and acidic residues" evidence="2">
    <location>
        <begin position="741"/>
        <end position="775"/>
    </location>
</feature>
<comment type="caution">
    <text evidence="4">The sequence shown here is derived from an EMBL/GenBank/DDBJ whole genome shotgun (WGS) entry which is preliminary data.</text>
</comment>
<evidence type="ECO:0000256" key="1">
    <source>
        <dbReference type="SAM" id="Coils"/>
    </source>
</evidence>
<keyword evidence="1" id="KW-0175">Coiled coil</keyword>
<feature type="transmembrane region" description="Helical" evidence="3">
    <location>
        <begin position="130"/>
        <end position="149"/>
    </location>
</feature>
<sequence>MVAERALRAFWPLWVVIALALAPLIAGWQDSLAIELVWSWLVAALLAALGALGWGLWRFRWPSRAEALERLDAAMPGRPIAALADSQAVGRGDAGSEGLWRAHLERMTQRTRAARAVPGNLRLNSRDPFGLRYIALLFVVTALLFGSVWRVGSVATMTPGGGAQLAQGPVWEGWIEPPAYTGLPSLYLADIPPGPLEVPQGSAVTLRLYGEVGALTVAETVSGRTEDIEPASAAAQDFAVTQAGTLSIDGPGGAEWEISVLADRAPEARLTGPIEVDGEGQMSQPFEAADDYGVTGGSARIVLDPARVDRSHGLATEPDPREPLTVDLPMPFTGDRTEIEGVLAEDFSQHPFANLPVTIQLTAEDAAGQSGTSEQREIVLPGRRFFQPLARAVIEQRRDLLWSRGNAGRVLDLLRAASYRPEEIFPNQTTYLRLRVSLRRLEALADAPGGLTAEGQEEIAQALWDLAVQLEDGTLGDARERLERAQERLAEAMRNGASPEEVQELMQELREATQDYLSMLARNAEPGEEMADRPQSGQGEGMEVTQDELQALMDRIQQLMEEGRMAEAQELMEQLNQMMENLQVTQGQGEGGPGEQSMEQLGDTLREQQDLSDQAFRDLQEQFGSPGQQGQGGKGPRGGQAGEQPGAETGEAPGDETGPGSLADQQQALRDELDRQRGQLPGLDGEAAEAMRGALDRAEEAMDGAEQALRQDDLAGAIDRQSEAMDALREGMRNLGQAMADARRDGQPGEDGAAGRETGRLEPAQRDPLGRELGEGGRSGTEQGMLEGEDADRRAQELLGEIRRRAAEQERPESERDYLRRLLDLF</sequence>
<feature type="transmembrane region" description="Helical" evidence="3">
    <location>
        <begin position="36"/>
        <end position="57"/>
    </location>
</feature>
<dbReference type="AlphaFoldDB" id="A0A318SRV0"/>
<evidence type="ECO:0000256" key="2">
    <source>
        <dbReference type="SAM" id="MobiDB-lite"/>
    </source>
</evidence>
<reference evidence="4 5" key="1">
    <citation type="submission" date="2018-06" db="EMBL/GenBank/DDBJ databases">
        <title>Genomic Encyclopedia of Type Strains, Phase III (KMG-III): the genomes of soil and plant-associated and newly described type strains.</title>
        <authorList>
            <person name="Whitman W."/>
        </authorList>
    </citation>
    <scope>NUCLEOTIDE SEQUENCE [LARGE SCALE GENOMIC DNA]</scope>
    <source>
        <strain evidence="4 5">CECT 9025</strain>
    </source>
</reference>
<keyword evidence="3" id="KW-0812">Transmembrane</keyword>
<feature type="region of interest" description="Disordered" evidence="2">
    <location>
        <begin position="622"/>
        <end position="797"/>
    </location>
</feature>
<evidence type="ECO:0000313" key="5">
    <source>
        <dbReference type="Proteomes" id="UP000248311"/>
    </source>
</evidence>
<evidence type="ECO:0000313" key="4">
    <source>
        <dbReference type="EMBL" id="PYE84671.1"/>
    </source>
</evidence>
<protein>
    <submittedName>
        <fullName evidence="4">Uncharacterized protein (TIGR02302 family)</fullName>
    </submittedName>
</protein>
<proteinExistence type="predicted"/>
<keyword evidence="3" id="KW-0472">Membrane</keyword>
<dbReference type="NCBIfam" id="TIGR02302">
    <property type="entry name" value="aProt_lowcomp"/>
    <property type="match status" value="1"/>
</dbReference>
<dbReference type="Proteomes" id="UP000248311">
    <property type="component" value="Unassembled WGS sequence"/>
</dbReference>
<dbReference type="Pfam" id="PF13779">
    <property type="entry name" value="DUF4175"/>
    <property type="match status" value="1"/>
</dbReference>
<accession>A0A318SRV0</accession>
<feature type="compositionally biased region" description="Gly residues" evidence="2">
    <location>
        <begin position="627"/>
        <end position="641"/>
    </location>
</feature>
<keyword evidence="5" id="KW-1185">Reference proteome</keyword>
<organism evidence="4 5">
    <name type="scientific">Pseudoroseicyclus aestuarii</name>
    <dbReference type="NCBI Taxonomy" id="1795041"/>
    <lineage>
        <taxon>Bacteria</taxon>
        <taxon>Pseudomonadati</taxon>
        <taxon>Pseudomonadota</taxon>
        <taxon>Alphaproteobacteria</taxon>
        <taxon>Rhodobacterales</taxon>
        <taxon>Paracoccaceae</taxon>
        <taxon>Pseudoroseicyclus</taxon>
    </lineage>
</organism>
<gene>
    <name evidence="4" type="ORF">DFP88_102474</name>
</gene>
<evidence type="ECO:0000256" key="3">
    <source>
        <dbReference type="SAM" id="Phobius"/>
    </source>
</evidence>
<dbReference type="EMBL" id="QJTE01000002">
    <property type="protein sequence ID" value="PYE84671.1"/>
    <property type="molecule type" value="Genomic_DNA"/>
</dbReference>
<feature type="compositionally biased region" description="Basic and acidic residues" evidence="2">
    <location>
        <begin position="720"/>
        <end position="732"/>
    </location>
</feature>
<name>A0A318SRV0_9RHOB</name>